<organism evidence="1 2">
    <name type="scientific">Pyrobaculum aerophilum</name>
    <dbReference type="NCBI Taxonomy" id="13773"/>
    <lineage>
        <taxon>Archaea</taxon>
        <taxon>Thermoproteota</taxon>
        <taxon>Thermoprotei</taxon>
        <taxon>Thermoproteales</taxon>
        <taxon>Thermoproteaceae</taxon>
        <taxon>Pyrobaculum</taxon>
    </lineage>
</organism>
<reference evidence="1" key="1">
    <citation type="journal article" date="2020" name="bioRxiv">
        <title>A rank-normalized archaeal taxonomy based on genome phylogeny resolves widespread incomplete and uneven classifications.</title>
        <authorList>
            <person name="Rinke C."/>
            <person name="Chuvochina M."/>
            <person name="Mussig A.J."/>
            <person name="Chaumeil P.-A."/>
            <person name="Waite D.W."/>
            <person name="Whitman W.B."/>
            <person name="Parks D.H."/>
            <person name="Hugenholtz P."/>
        </authorList>
    </citation>
    <scope>NUCLEOTIDE SEQUENCE</scope>
    <source>
        <strain evidence="1">UBA8839</strain>
    </source>
</reference>
<dbReference type="Proteomes" id="UP000651120">
    <property type="component" value="Unassembled WGS sequence"/>
</dbReference>
<comment type="caution">
    <text evidence="1">The sequence shown here is derived from an EMBL/GenBank/DDBJ whole genome shotgun (WGS) entry which is preliminary data.</text>
</comment>
<dbReference type="AlphaFoldDB" id="A0A832T4V3"/>
<proteinExistence type="predicted"/>
<protein>
    <recommendedName>
        <fullName evidence="3">PaREP8</fullName>
    </recommendedName>
</protein>
<dbReference type="EMBL" id="DUJP01000033">
    <property type="protein sequence ID" value="HII47734.1"/>
    <property type="molecule type" value="Genomic_DNA"/>
</dbReference>
<dbReference type="GeneID" id="1464756"/>
<name>A0A832T4V3_9CREN</name>
<dbReference type="RefSeq" id="WP_011007012.1">
    <property type="nucleotide sequence ID" value="NZ_DUJP01000033.1"/>
</dbReference>
<accession>A0A832T4V3</accession>
<evidence type="ECO:0000313" key="2">
    <source>
        <dbReference type="Proteomes" id="UP000651120"/>
    </source>
</evidence>
<sequence length="87" mass="9871">MIFRNYADVLYDLAKEWCNCDNRRWQGEECDEVEKLAESVKWLYLYAEGGYGEKAYDAASTLTRIAAGGGRVANLAMRLAKLAEELL</sequence>
<evidence type="ECO:0000313" key="1">
    <source>
        <dbReference type="EMBL" id="HII47734.1"/>
    </source>
</evidence>
<gene>
    <name evidence="1" type="ORF">HA333_09945</name>
</gene>
<evidence type="ECO:0008006" key="3">
    <source>
        <dbReference type="Google" id="ProtNLM"/>
    </source>
</evidence>